<dbReference type="Proteomes" id="UP001059844">
    <property type="component" value="Chromosome"/>
</dbReference>
<keyword evidence="1" id="KW-0472">Membrane</keyword>
<gene>
    <name evidence="2" type="ORF">NOX80_12740</name>
</gene>
<keyword evidence="1" id="KW-0812">Transmembrane</keyword>
<evidence type="ECO:0000256" key="1">
    <source>
        <dbReference type="SAM" id="Phobius"/>
    </source>
</evidence>
<name>A0ABY5IQE5_9FLAO</name>
<evidence type="ECO:0000313" key="2">
    <source>
        <dbReference type="EMBL" id="UUC44495.1"/>
    </source>
</evidence>
<organism evidence="2 3">
    <name type="scientific">Flavobacterium cerinum</name>
    <dbReference type="NCBI Taxonomy" id="2502784"/>
    <lineage>
        <taxon>Bacteria</taxon>
        <taxon>Pseudomonadati</taxon>
        <taxon>Bacteroidota</taxon>
        <taxon>Flavobacteriia</taxon>
        <taxon>Flavobacteriales</taxon>
        <taxon>Flavobacteriaceae</taxon>
        <taxon>Flavobacterium</taxon>
    </lineage>
</organism>
<evidence type="ECO:0000313" key="3">
    <source>
        <dbReference type="Proteomes" id="UP001059844"/>
    </source>
</evidence>
<protein>
    <submittedName>
        <fullName evidence="2">Uncharacterized protein</fullName>
    </submittedName>
</protein>
<keyword evidence="1" id="KW-1133">Transmembrane helix</keyword>
<sequence>MEKRNDKMKTIIGIIAGILIFVPAIFFGVRYVMKPSLDSSLTAMSHEINKQCPILVDRETRLDNAVVLPDKVFQYNYTLINLNKEQVDIDEAQKVIEPNLISAIKNNPDMKDFRDNKVKIIYSYRDKNGQFLFKILITPEKYNN</sequence>
<feature type="transmembrane region" description="Helical" evidence="1">
    <location>
        <begin position="12"/>
        <end position="33"/>
    </location>
</feature>
<dbReference type="EMBL" id="CP101751">
    <property type="protein sequence ID" value="UUC44495.1"/>
    <property type="molecule type" value="Genomic_DNA"/>
</dbReference>
<dbReference type="Gene3D" id="3.30.300.250">
    <property type="match status" value="1"/>
</dbReference>
<accession>A0ABY5IQE5</accession>
<proteinExistence type="predicted"/>
<keyword evidence="3" id="KW-1185">Reference proteome</keyword>
<dbReference type="RefSeq" id="WP_256550171.1">
    <property type="nucleotide sequence ID" value="NZ_CP101751.1"/>
</dbReference>
<reference evidence="2" key="1">
    <citation type="submission" date="2022-07" db="EMBL/GenBank/DDBJ databases">
        <title>Isolation, identification, and degradation of a PFOSA degrading strain from sewage treatment plant.</title>
        <authorList>
            <person name="Zhang L."/>
            <person name="Huo Y."/>
        </authorList>
    </citation>
    <scope>NUCLEOTIDE SEQUENCE</scope>
    <source>
        <strain evidence="2">C1</strain>
    </source>
</reference>